<keyword evidence="3" id="KW-1185">Reference proteome</keyword>
<reference evidence="2 3" key="1">
    <citation type="submission" date="2021-06" db="EMBL/GenBank/DDBJ databases">
        <title>Caerostris extrusa draft genome.</title>
        <authorList>
            <person name="Kono N."/>
            <person name="Arakawa K."/>
        </authorList>
    </citation>
    <scope>NUCLEOTIDE SEQUENCE [LARGE SCALE GENOMIC DNA]</scope>
</reference>
<sequence length="114" mass="12519">MVSGCPRQLTLLRVINRLQNHVGVGIPKVGGLSHGVAAKRAFKAGVNFRPDTVDENVKCSEAQPEGNIDDKRLVQKRPRGSDTKLFPREQKDPSTEDDSSLDLLQNDVAEINSQ</sequence>
<protein>
    <submittedName>
        <fullName evidence="2">Uncharacterized protein</fullName>
    </submittedName>
</protein>
<accession>A0AAV4X693</accession>
<dbReference type="EMBL" id="BPLR01017349">
    <property type="protein sequence ID" value="GIY90786.1"/>
    <property type="molecule type" value="Genomic_DNA"/>
</dbReference>
<organism evidence="2 3">
    <name type="scientific">Caerostris extrusa</name>
    <name type="common">Bark spider</name>
    <name type="synonym">Caerostris bankana</name>
    <dbReference type="NCBI Taxonomy" id="172846"/>
    <lineage>
        <taxon>Eukaryota</taxon>
        <taxon>Metazoa</taxon>
        <taxon>Ecdysozoa</taxon>
        <taxon>Arthropoda</taxon>
        <taxon>Chelicerata</taxon>
        <taxon>Arachnida</taxon>
        <taxon>Araneae</taxon>
        <taxon>Araneomorphae</taxon>
        <taxon>Entelegynae</taxon>
        <taxon>Araneoidea</taxon>
        <taxon>Araneidae</taxon>
        <taxon>Caerostris</taxon>
    </lineage>
</organism>
<proteinExistence type="predicted"/>
<evidence type="ECO:0000256" key="1">
    <source>
        <dbReference type="SAM" id="MobiDB-lite"/>
    </source>
</evidence>
<feature type="region of interest" description="Disordered" evidence="1">
    <location>
        <begin position="57"/>
        <end position="114"/>
    </location>
</feature>
<evidence type="ECO:0000313" key="2">
    <source>
        <dbReference type="EMBL" id="GIY90786.1"/>
    </source>
</evidence>
<dbReference type="Proteomes" id="UP001054945">
    <property type="component" value="Unassembled WGS sequence"/>
</dbReference>
<evidence type="ECO:0000313" key="3">
    <source>
        <dbReference type="Proteomes" id="UP001054945"/>
    </source>
</evidence>
<gene>
    <name evidence="2" type="ORF">CEXT_651771</name>
</gene>
<feature type="compositionally biased region" description="Basic and acidic residues" evidence="1">
    <location>
        <begin position="68"/>
        <end position="94"/>
    </location>
</feature>
<comment type="caution">
    <text evidence="2">The sequence shown here is derived from an EMBL/GenBank/DDBJ whole genome shotgun (WGS) entry which is preliminary data.</text>
</comment>
<dbReference type="AlphaFoldDB" id="A0AAV4X693"/>
<name>A0AAV4X693_CAEEX</name>